<dbReference type="AlphaFoldDB" id="A0A2V4N567"/>
<dbReference type="EMBL" id="PYBW01000167">
    <property type="protein sequence ID" value="PYC66743.1"/>
    <property type="molecule type" value="Genomic_DNA"/>
</dbReference>
<evidence type="ECO:0000313" key="1">
    <source>
        <dbReference type="EMBL" id="PYC66743.1"/>
    </source>
</evidence>
<evidence type="ECO:0000313" key="2">
    <source>
        <dbReference type="Proteomes" id="UP000248039"/>
    </source>
</evidence>
<protein>
    <submittedName>
        <fullName evidence="1">Uncharacterized protein</fullName>
    </submittedName>
</protein>
<dbReference type="Proteomes" id="UP000248039">
    <property type="component" value="Unassembled WGS sequence"/>
</dbReference>
<name>A0A2V4N567_9ACTN</name>
<gene>
    <name evidence="1" type="ORF">C7C46_30975</name>
</gene>
<accession>A0A2V4N567</accession>
<dbReference type="RefSeq" id="WP_110673257.1">
    <property type="nucleotide sequence ID" value="NZ_PYBW01000167.1"/>
</dbReference>
<proteinExistence type="predicted"/>
<keyword evidence="2" id="KW-1185">Reference proteome</keyword>
<reference evidence="1 2" key="1">
    <citation type="submission" date="2018-03" db="EMBL/GenBank/DDBJ databases">
        <title>Bioinformatic expansion and discovery of thiopeptide antibiotics.</title>
        <authorList>
            <person name="Schwalen C.J."/>
            <person name="Hudson G.A."/>
            <person name="Mitchell D.A."/>
        </authorList>
    </citation>
    <scope>NUCLEOTIDE SEQUENCE [LARGE SCALE GENOMIC DNA]</scope>
    <source>
        <strain evidence="1 2">ATCC 21389</strain>
    </source>
</reference>
<comment type="caution">
    <text evidence="1">The sequence shown here is derived from an EMBL/GenBank/DDBJ whole genome shotgun (WGS) entry which is preliminary data.</text>
</comment>
<sequence length="75" mass="8120">MLGAEQGVQPRDHGVDKGAELVLSWARVIYRYRALRRLKSCSWLPASVFVTVLQPVEDGGLIVGRNAGSTASPGR</sequence>
<dbReference type="OrthoDB" id="4556257at2"/>
<organism evidence="1 2">
    <name type="scientific">Streptomyces tateyamensis</name>
    <dbReference type="NCBI Taxonomy" id="565073"/>
    <lineage>
        <taxon>Bacteria</taxon>
        <taxon>Bacillati</taxon>
        <taxon>Actinomycetota</taxon>
        <taxon>Actinomycetes</taxon>
        <taxon>Kitasatosporales</taxon>
        <taxon>Streptomycetaceae</taxon>
        <taxon>Streptomyces</taxon>
    </lineage>
</organism>